<comment type="caution">
    <text evidence="1">The sequence shown here is derived from an EMBL/GenBank/DDBJ whole genome shotgun (WGS) entry which is preliminary data.</text>
</comment>
<name>A0A366ES73_9HYPH</name>
<gene>
    <name evidence="1" type="ORF">DFR50_13543</name>
</gene>
<dbReference type="EMBL" id="QNRK01000035">
    <property type="protein sequence ID" value="RBP05253.1"/>
    <property type="molecule type" value="Genomic_DNA"/>
</dbReference>
<keyword evidence="2" id="KW-1185">Reference proteome</keyword>
<proteinExistence type="predicted"/>
<protein>
    <submittedName>
        <fullName evidence="1">Uncharacterized protein</fullName>
    </submittedName>
</protein>
<dbReference type="OrthoDB" id="8482273at2"/>
<dbReference type="AlphaFoldDB" id="A0A366ES73"/>
<reference evidence="1 2" key="1">
    <citation type="submission" date="2018-06" db="EMBL/GenBank/DDBJ databases">
        <title>Genomic Encyclopedia of Type Strains, Phase IV (KMG-IV): sequencing the most valuable type-strain genomes for metagenomic binning, comparative biology and taxonomic classification.</title>
        <authorList>
            <person name="Goeker M."/>
        </authorList>
    </citation>
    <scope>NUCLEOTIDE SEQUENCE [LARGE SCALE GENOMIC DNA]</scope>
    <source>
        <strain evidence="1 2">DSM 24875</strain>
    </source>
</reference>
<sequence>MLAVHTFADRSPISIVSVETVLAGCSEESPVFVPPKWSRRLMRPAGDPGGHVATLDLLLSGMAGAGHGVAALSFYLGLDEEEVRERAASLGLPEPAEKPLRRPASAKPWSVWDVRLLIALWLDNVSAASIAATLGRSQSSVHGKRRWLGLGVRDRKRLTERPVVECRATALPWKPTFDVGAIVARLFSPTHGRLPVIPEMDPRVRFPVDVKWVLGRDKDKDERFSILGFAGLKAAAIAERMLVEFGVRLTESAVNNRISRLQIVRDRRDMISEYDEGAVERRAAEAMKRLGATLRTCSELNRSFWWCKAKGGNRSTCREFGTKKFQARKAERSCCEVTALA</sequence>
<dbReference type="Proteomes" id="UP000253529">
    <property type="component" value="Unassembled WGS sequence"/>
</dbReference>
<evidence type="ECO:0000313" key="2">
    <source>
        <dbReference type="Proteomes" id="UP000253529"/>
    </source>
</evidence>
<evidence type="ECO:0000313" key="1">
    <source>
        <dbReference type="EMBL" id="RBP05253.1"/>
    </source>
</evidence>
<accession>A0A366ES73</accession>
<organism evidence="1 2">
    <name type="scientific">Roseiarcus fermentans</name>
    <dbReference type="NCBI Taxonomy" id="1473586"/>
    <lineage>
        <taxon>Bacteria</taxon>
        <taxon>Pseudomonadati</taxon>
        <taxon>Pseudomonadota</taxon>
        <taxon>Alphaproteobacteria</taxon>
        <taxon>Hyphomicrobiales</taxon>
        <taxon>Roseiarcaceae</taxon>
        <taxon>Roseiarcus</taxon>
    </lineage>
</organism>